<dbReference type="InterPro" id="IPR001876">
    <property type="entry name" value="Znf_RanBP2"/>
</dbReference>
<dbReference type="Gene3D" id="2.30.30.380">
    <property type="entry name" value="Zn-finger domain of Sec23/24"/>
    <property type="match status" value="1"/>
</dbReference>
<protein>
    <recommendedName>
        <fullName evidence="5">RanBP2-type domain-containing protein</fullName>
    </recommendedName>
</protein>
<dbReference type="InterPro" id="IPR038513">
    <property type="entry name" value="FAIM1_dom_sf"/>
</dbReference>
<evidence type="ECO:0000313" key="6">
    <source>
        <dbReference type="EMBL" id="RLN55408.1"/>
    </source>
</evidence>
<proteinExistence type="predicted"/>
<dbReference type="EMBL" id="MBDO02000433">
    <property type="protein sequence ID" value="RLN55408.1"/>
    <property type="molecule type" value="Genomic_DNA"/>
</dbReference>
<evidence type="ECO:0000313" key="8">
    <source>
        <dbReference type="Proteomes" id="UP000277300"/>
    </source>
</evidence>
<evidence type="ECO:0000313" key="7">
    <source>
        <dbReference type="EMBL" id="RLN60946.1"/>
    </source>
</evidence>
<keyword evidence="2" id="KW-0863">Zinc-finger</keyword>
<sequence>MSSWQGQWGTVKATNARAAALYFEVSNVGKTIESSKKRVIWRLKVEEGRAFEIALTHSLASGKKVLRVDGIVKYTSQSLSFGDWDYVFNLAGGHCVHIIIKPSVDLNDMYDLIIDGMSFRRLPDRLDPSKFQNKDNVVTSATRTNSNSNRNSGSRNSSFTYNYSKGGSQTSSRENSFSPWECTRCTLVNEKPLAPICEACGHPKPDHISQESRQRAKTVSTAPSMANTAPRPSSKSVAEPPLGFDVMWQDPPATAFGTNAANATSGGGFDAFTDSNGFPVATMPSMTTVPMAPMPAMAPRPASQQDITFMLSGLDFTPAPVEETSPPVEATLQPSLNPTDEAAAGTGDLWSSDMVNLNLKPQEKNQIQRSAKSYQTLEQARQLAPKEKLQVLPTQPPPATYTTYNAAQMQGGFYGGMPAAQPMMYNTVGNTGAFGMPPAPMGFGGPQLNAAPMYGGFGGQQASPFMTTTPMGGPQKQSSMQNFGSDPFATLS</sequence>
<dbReference type="EMBL" id="MBAD02000936">
    <property type="protein sequence ID" value="RLN60946.1"/>
    <property type="molecule type" value="Genomic_DNA"/>
</dbReference>
<evidence type="ECO:0000313" key="9">
    <source>
        <dbReference type="Proteomes" id="UP000284657"/>
    </source>
</evidence>
<evidence type="ECO:0000256" key="3">
    <source>
        <dbReference type="ARBA" id="ARBA00022833"/>
    </source>
</evidence>
<feature type="compositionally biased region" description="Basic and acidic residues" evidence="4">
    <location>
        <begin position="203"/>
        <end position="214"/>
    </location>
</feature>
<dbReference type="SMART" id="SM00547">
    <property type="entry name" value="ZnF_RBZ"/>
    <property type="match status" value="1"/>
</dbReference>
<evidence type="ECO:0000256" key="4">
    <source>
        <dbReference type="SAM" id="MobiDB-lite"/>
    </source>
</evidence>
<dbReference type="OrthoDB" id="261960at2759"/>
<organism evidence="6 8">
    <name type="scientific">Phytophthora kernoviae</name>
    <dbReference type="NCBI Taxonomy" id="325452"/>
    <lineage>
        <taxon>Eukaryota</taxon>
        <taxon>Sar</taxon>
        <taxon>Stramenopiles</taxon>
        <taxon>Oomycota</taxon>
        <taxon>Peronosporomycetes</taxon>
        <taxon>Peronosporales</taxon>
        <taxon>Peronosporaceae</taxon>
        <taxon>Phytophthora</taxon>
    </lineage>
</organism>
<name>A0A3F2RFN8_9STRA</name>
<evidence type="ECO:0000256" key="2">
    <source>
        <dbReference type="ARBA" id="ARBA00022771"/>
    </source>
</evidence>
<comment type="caution">
    <text evidence="6">The sequence shown here is derived from an EMBL/GenBank/DDBJ whole genome shotgun (WGS) entry which is preliminary data.</text>
</comment>
<dbReference type="Proteomes" id="UP000284657">
    <property type="component" value="Unassembled WGS sequence"/>
</dbReference>
<feature type="domain" description="RanBP2-type" evidence="5">
    <location>
        <begin position="178"/>
        <end position="203"/>
    </location>
</feature>
<feature type="compositionally biased region" description="Polar residues" evidence="4">
    <location>
        <begin position="461"/>
        <end position="484"/>
    </location>
</feature>
<dbReference type="GO" id="GO:0008270">
    <property type="term" value="F:zinc ion binding"/>
    <property type="evidence" value="ECO:0007669"/>
    <property type="project" value="UniProtKB-KW"/>
</dbReference>
<feature type="region of interest" description="Disordered" evidence="4">
    <location>
        <begin position="130"/>
        <end position="177"/>
    </location>
</feature>
<dbReference type="Pfam" id="PF06905">
    <property type="entry name" value="FAIM1"/>
    <property type="match status" value="1"/>
</dbReference>
<feature type="region of interest" description="Disordered" evidence="4">
    <location>
        <begin position="461"/>
        <end position="492"/>
    </location>
</feature>
<evidence type="ECO:0000256" key="1">
    <source>
        <dbReference type="ARBA" id="ARBA00022723"/>
    </source>
</evidence>
<feature type="compositionally biased region" description="Low complexity" evidence="4">
    <location>
        <begin position="139"/>
        <end position="158"/>
    </location>
</feature>
<reference evidence="8 9" key="1">
    <citation type="submission" date="2018-07" db="EMBL/GenBank/DDBJ databases">
        <title>Genome sequencing of oomycete isolates from Chile give support for New Zealand origin for Phytophthora kernoviae and make available the first Nothophytophthora sp. genome.</title>
        <authorList>
            <person name="Studholme D.J."/>
            <person name="Sanfuentes E."/>
            <person name="Panda P."/>
            <person name="Hill R."/>
            <person name="Sambles C."/>
            <person name="Grant M."/>
            <person name="Williams N.M."/>
            <person name="Mcdougal R.L."/>
        </authorList>
    </citation>
    <scope>NUCLEOTIDE SEQUENCE [LARGE SCALE GENOMIC DNA]</scope>
    <source>
        <strain evidence="6">Chile6</strain>
        <strain evidence="7">Chile7</strain>
    </source>
</reference>
<dbReference type="Proteomes" id="UP000277300">
    <property type="component" value="Unassembled WGS sequence"/>
</dbReference>
<keyword evidence="1" id="KW-0479">Metal-binding</keyword>
<dbReference type="Gene3D" id="2.40.128.180">
    <property type="match status" value="1"/>
</dbReference>
<feature type="region of interest" description="Disordered" evidence="4">
    <location>
        <begin position="203"/>
        <end position="237"/>
    </location>
</feature>
<feature type="compositionally biased region" description="Polar residues" evidence="4">
    <location>
        <begin position="159"/>
        <end position="177"/>
    </location>
</feature>
<dbReference type="InterPro" id="IPR010695">
    <property type="entry name" value="FAIM1"/>
</dbReference>
<evidence type="ECO:0000259" key="5">
    <source>
        <dbReference type="SMART" id="SM00547"/>
    </source>
</evidence>
<dbReference type="AlphaFoldDB" id="A0A3F2RFN8"/>
<gene>
    <name evidence="7" type="ORF">BBJ29_007324</name>
    <name evidence="6" type="ORF">BBP00_00008494</name>
</gene>
<keyword evidence="3" id="KW-0862">Zinc</keyword>
<feature type="compositionally biased region" description="Polar residues" evidence="4">
    <location>
        <begin position="217"/>
        <end position="236"/>
    </location>
</feature>
<accession>A0A3F2RFN8</accession>